<sequence length="239" mass="26555">MRVSLVYAEVWMAENRIKKNNTVWVELDNFINFLADEYAGVPHDAALLLSTTQFNKTFTFSVAHSVCGERAAGIIEMAEKISTYQSSMLMAHTLGHMMGMSGTVRVDDGKTPVNITEHQYRYAAQYVYQFSNCSREEFLFWISAGNGHCLHNRPMQVQLCQSTAAYVSITLCFQKNPLSTCGNKRVDDGEQCDCGSADECESIDPCCVAHTCMLKADAKCSRGPCCDKCQVNMSLALTC</sequence>
<evidence type="ECO:0000313" key="4">
    <source>
        <dbReference type="EMBL" id="KFD55353.1"/>
    </source>
</evidence>
<dbReference type="PROSITE" id="PS50215">
    <property type="entry name" value="ADAM_MEPRO"/>
    <property type="match status" value="1"/>
</dbReference>
<evidence type="ECO:0000313" key="6">
    <source>
        <dbReference type="Proteomes" id="UP000030764"/>
    </source>
</evidence>
<dbReference type="SUPFAM" id="SSF55486">
    <property type="entry name" value="Metalloproteases ('zincins'), catalytic domain"/>
    <property type="match status" value="1"/>
</dbReference>
<evidence type="ECO:0000259" key="2">
    <source>
        <dbReference type="PROSITE" id="PS50214"/>
    </source>
</evidence>
<dbReference type="Proteomes" id="UP000030764">
    <property type="component" value="Unassembled WGS sequence"/>
</dbReference>
<dbReference type="Gene3D" id="3.40.390.10">
    <property type="entry name" value="Collagenase (Catalytic Domain)"/>
    <property type="match status" value="1"/>
</dbReference>
<dbReference type="Pfam" id="PF01421">
    <property type="entry name" value="Reprolysin"/>
    <property type="match status" value="1"/>
</dbReference>
<dbReference type="InterPro" id="IPR024079">
    <property type="entry name" value="MetalloPept_cat_dom_sf"/>
</dbReference>
<dbReference type="InterPro" id="IPR001590">
    <property type="entry name" value="Peptidase_M12B"/>
</dbReference>
<dbReference type="Gene3D" id="4.10.70.10">
    <property type="entry name" value="Disintegrin domain"/>
    <property type="match status" value="1"/>
</dbReference>
<dbReference type="AlphaFoldDB" id="A0A085MDQ7"/>
<evidence type="ECO:0000256" key="1">
    <source>
        <dbReference type="PROSITE-ProRule" id="PRU00276"/>
    </source>
</evidence>
<dbReference type="PANTHER" id="PTHR11905">
    <property type="entry name" value="ADAM A DISINTEGRIN AND METALLOPROTEASE DOMAIN"/>
    <property type="match status" value="1"/>
</dbReference>
<dbReference type="PROSITE" id="PS50214">
    <property type="entry name" value="DISINTEGRIN_2"/>
    <property type="match status" value="1"/>
</dbReference>
<dbReference type="Pfam" id="PF00200">
    <property type="entry name" value="Disintegrin"/>
    <property type="match status" value="1"/>
</dbReference>
<organism evidence="4 6">
    <name type="scientific">Trichuris suis</name>
    <name type="common">pig whipworm</name>
    <dbReference type="NCBI Taxonomy" id="68888"/>
    <lineage>
        <taxon>Eukaryota</taxon>
        <taxon>Metazoa</taxon>
        <taxon>Ecdysozoa</taxon>
        <taxon>Nematoda</taxon>
        <taxon>Enoplea</taxon>
        <taxon>Dorylaimia</taxon>
        <taxon>Trichinellida</taxon>
        <taxon>Trichuridae</taxon>
        <taxon>Trichuris</taxon>
    </lineage>
</organism>
<dbReference type="EMBL" id="KL367502">
    <property type="protein sequence ID" value="KFD68677.1"/>
    <property type="molecule type" value="Genomic_DNA"/>
</dbReference>
<protein>
    <recommendedName>
        <fullName evidence="7">Disintegrin</fullName>
    </recommendedName>
</protein>
<dbReference type="InterPro" id="IPR001762">
    <property type="entry name" value="Disintegrin_dom"/>
</dbReference>
<feature type="domain" description="Peptidase M12B" evidence="3">
    <location>
        <begin position="1"/>
        <end position="154"/>
    </location>
</feature>
<dbReference type="Proteomes" id="UP000030758">
    <property type="component" value="Unassembled WGS sequence"/>
</dbReference>
<proteinExistence type="predicted"/>
<evidence type="ECO:0000259" key="3">
    <source>
        <dbReference type="PROSITE" id="PS50215"/>
    </source>
</evidence>
<dbReference type="EMBL" id="KL363200">
    <property type="protein sequence ID" value="KFD55353.1"/>
    <property type="molecule type" value="Genomic_DNA"/>
</dbReference>
<dbReference type="SUPFAM" id="SSF57552">
    <property type="entry name" value="Blood coagulation inhibitor (disintegrin)"/>
    <property type="match status" value="1"/>
</dbReference>
<name>A0A085MDQ7_9BILA</name>
<dbReference type="PANTHER" id="PTHR11905:SF248">
    <property type="entry name" value="DISINTEGRIN AND METALLOPROTEINASE DOMAIN-CONTAINING PROTEIN UNC-71"/>
    <property type="match status" value="1"/>
</dbReference>
<dbReference type="GO" id="GO:0006509">
    <property type="term" value="P:membrane protein ectodomain proteolysis"/>
    <property type="evidence" value="ECO:0007669"/>
    <property type="project" value="TreeGrafter"/>
</dbReference>
<reference evidence="4 6" key="1">
    <citation type="journal article" date="2014" name="Nat. Genet.">
        <title>Genome and transcriptome of the porcine whipworm Trichuris suis.</title>
        <authorList>
            <person name="Jex A.R."/>
            <person name="Nejsum P."/>
            <person name="Schwarz E.M."/>
            <person name="Hu L."/>
            <person name="Young N.D."/>
            <person name="Hall R.S."/>
            <person name="Korhonen P.K."/>
            <person name="Liao S."/>
            <person name="Thamsborg S."/>
            <person name="Xia J."/>
            <person name="Xu P."/>
            <person name="Wang S."/>
            <person name="Scheerlinck J.P."/>
            <person name="Hofmann A."/>
            <person name="Sternberg P.W."/>
            <person name="Wang J."/>
            <person name="Gasser R.B."/>
        </authorList>
    </citation>
    <scope>NUCLEOTIDE SEQUENCE [LARGE SCALE GENOMIC DNA]</scope>
    <source>
        <strain evidence="5">DCEP-RM93F</strain>
        <strain evidence="4">DCEP-RM93M</strain>
    </source>
</reference>
<accession>A0A085MDQ7</accession>
<feature type="domain" description="Disintegrin" evidence="2">
    <location>
        <begin position="178"/>
        <end position="231"/>
    </location>
</feature>
<keyword evidence="6" id="KW-1185">Reference proteome</keyword>
<dbReference type="SMART" id="SM00050">
    <property type="entry name" value="DISIN"/>
    <property type="match status" value="1"/>
</dbReference>
<dbReference type="InterPro" id="IPR036436">
    <property type="entry name" value="Disintegrin_dom_sf"/>
</dbReference>
<comment type="caution">
    <text evidence="1">Lacks conserved residue(s) required for the propagation of feature annotation.</text>
</comment>
<evidence type="ECO:0008006" key="7">
    <source>
        <dbReference type="Google" id="ProtNLM"/>
    </source>
</evidence>
<gene>
    <name evidence="4" type="ORF">M513_03693</name>
    <name evidence="5" type="ORF">M514_03693</name>
</gene>
<evidence type="ECO:0000313" key="5">
    <source>
        <dbReference type="EMBL" id="KFD68677.1"/>
    </source>
</evidence>
<dbReference type="GO" id="GO:0004222">
    <property type="term" value="F:metalloendopeptidase activity"/>
    <property type="evidence" value="ECO:0007669"/>
    <property type="project" value="InterPro"/>
</dbReference>